<dbReference type="Proteomes" id="UP001497512">
    <property type="component" value="Chromosome 14"/>
</dbReference>
<keyword evidence="1" id="KW-1133">Transmembrane helix</keyword>
<sequence>MTGRNKSGAMGVAIAAGATAAMAAVLAKFASPQMRWEGRVGCYVGVVACNVAMWTLYVRSLASLSSLQATVLNFAANFLLSGFAGFLIFEEATHFQWFLGAALIVMGIMVLSKAEVSSEPATASPNSKQD</sequence>
<accession>A0ABP0TU86</accession>
<protein>
    <recommendedName>
        <fullName evidence="4">EamA domain-containing protein</fullName>
    </recommendedName>
</protein>
<dbReference type="InterPro" id="IPR039632">
    <property type="entry name" value="TMEM42"/>
</dbReference>
<dbReference type="PANTHER" id="PTHR31965:SF1">
    <property type="entry name" value="TRANSMEMBRANE PROTEIN 42"/>
    <property type="match status" value="1"/>
</dbReference>
<feature type="transmembrane region" description="Helical" evidence="1">
    <location>
        <begin position="43"/>
        <end position="62"/>
    </location>
</feature>
<feature type="transmembrane region" description="Helical" evidence="1">
    <location>
        <begin position="95"/>
        <end position="112"/>
    </location>
</feature>
<keyword evidence="1" id="KW-0472">Membrane</keyword>
<dbReference type="Gene3D" id="1.10.3730.20">
    <property type="match status" value="1"/>
</dbReference>
<evidence type="ECO:0000256" key="1">
    <source>
        <dbReference type="SAM" id="Phobius"/>
    </source>
</evidence>
<evidence type="ECO:0000313" key="3">
    <source>
        <dbReference type="Proteomes" id="UP001497512"/>
    </source>
</evidence>
<proteinExistence type="predicted"/>
<dbReference type="SUPFAM" id="SSF103481">
    <property type="entry name" value="Multidrug resistance efflux transporter EmrE"/>
    <property type="match status" value="1"/>
</dbReference>
<organism evidence="2 3">
    <name type="scientific">Sphagnum troendelagicum</name>
    <dbReference type="NCBI Taxonomy" id="128251"/>
    <lineage>
        <taxon>Eukaryota</taxon>
        <taxon>Viridiplantae</taxon>
        <taxon>Streptophyta</taxon>
        <taxon>Embryophyta</taxon>
        <taxon>Bryophyta</taxon>
        <taxon>Sphagnophytina</taxon>
        <taxon>Sphagnopsida</taxon>
        <taxon>Sphagnales</taxon>
        <taxon>Sphagnaceae</taxon>
        <taxon>Sphagnum</taxon>
    </lineage>
</organism>
<feature type="transmembrane region" description="Helical" evidence="1">
    <location>
        <begin position="69"/>
        <end position="89"/>
    </location>
</feature>
<dbReference type="InterPro" id="IPR037185">
    <property type="entry name" value="EmrE-like"/>
</dbReference>
<dbReference type="PANTHER" id="PTHR31965">
    <property type="entry name" value="TRANSMEMBRANE PROTEIN 42"/>
    <property type="match status" value="1"/>
</dbReference>
<dbReference type="EMBL" id="OZ019906">
    <property type="protein sequence ID" value="CAK9204694.1"/>
    <property type="molecule type" value="Genomic_DNA"/>
</dbReference>
<reference evidence="2" key="1">
    <citation type="submission" date="2024-02" db="EMBL/GenBank/DDBJ databases">
        <authorList>
            <consortium name="ELIXIR-Norway"/>
            <consortium name="Elixir Norway"/>
        </authorList>
    </citation>
    <scope>NUCLEOTIDE SEQUENCE</scope>
</reference>
<evidence type="ECO:0008006" key="4">
    <source>
        <dbReference type="Google" id="ProtNLM"/>
    </source>
</evidence>
<evidence type="ECO:0000313" key="2">
    <source>
        <dbReference type="EMBL" id="CAK9204694.1"/>
    </source>
</evidence>
<keyword evidence="3" id="KW-1185">Reference proteome</keyword>
<gene>
    <name evidence="2" type="ORF">CSSPTR1EN2_LOCUS7514</name>
</gene>
<name>A0ABP0TU86_9BRYO</name>
<keyword evidence="1" id="KW-0812">Transmembrane</keyword>